<dbReference type="Gene3D" id="3.30.420.10">
    <property type="entry name" value="Ribonuclease H-like superfamily/Ribonuclease H"/>
    <property type="match status" value="1"/>
</dbReference>
<dbReference type="InterPro" id="IPR038717">
    <property type="entry name" value="Tc1-like_DDE_dom"/>
</dbReference>
<keyword evidence="3" id="KW-1185">Reference proteome</keyword>
<name>A0A0C2MZV5_THEKT</name>
<protein>
    <recommendedName>
        <fullName evidence="1">Tc1-like transposase DDE domain-containing protein</fullName>
    </recommendedName>
</protein>
<accession>A0A0C2MZV5</accession>
<organism evidence="2 3">
    <name type="scientific">Thelohanellus kitauei</name>
    <name type="common">Myxosporean</name>
    <dbReference type="NCBI Taxonomy" id="669202"/>
    <lineage>
        <taxon>Eukaryota</taxon>
        <taxon>Metazoa</taxon>
        <taxon>Cnidaria</taxon>
        <taxon>Myxozoa</taxon>
        <taxon>Myxosporea</taxon>
        <taxon>Bivalvulida</taxon>
        <taxon>Platysporina</taxon>
        <taxon>Myxobolidae</taxon>
        <taxon>Thelohanellus</taxon>
    </lineage>
</organism>
<evidence type="ECO:0000313" key="3">
    <source>
        <dbReference type="Proteomes" id="UP000031668"/>
    </source>
</evidence>
<gene>
    <name evidence="2" type="ORF">RF11_12368</name>
</gene>
<evidence type="ECO:0000259" key="1">
    <source>
        <dbReference type="Pfam" id="PF13358"/>
    </source>
</evidence>
<dbReference type="AlphaFoldDB" id="A0A0C2MZV5"/>
<dbReference type="Proteomes" id="UP000031668">
    <property type="component" value="Unassembled WGS sequence"/>
</dbReference>
<evidence type="ECO:0000313" key="2">
    <source>
        <dbReference type="EMBL" id="KII72901.1"/>
    </source>
</evidence>
<dbReference type="Pfam" id="PF13358">
    <property type="entry name" value="DDE_3"/>
    <property type="match status" value="1"/>
</dbReference>
<proteinExistence type="predicted"/>
<dbReference type="InterPro" id="IPR036397">
    <property type="entry name" value="RNaseH_sf"/>
</dbReference>
<feature type="domain" description="Tc1-like transposase DDE" evidence="1">
    <location>
        <begin position="18"/>
        <end position="85"/>
    </location>
</feature>
<comment type="caution">
    <text evidence="2">The sequence shown here is derived from an EMBL/GenBank/DDBJ whole genome shotgun (WGS) entry which is preliminary data.</text>
</comment>
<sequence>MATIVKKRNFYCATFDFIKKFLSNGIHECVFIVDNVGLHKTNRAQIMLQQHGRMVIYLPPYSPFLNPMLKSVLFMEEHCRAASSRSETEEIYGVEDCSREITHSECDGYNRNMIK</sequence>
<reference evidence="2 3" key="1">
    <citation type="journal article" date="2014" name="Genome Biol. Evol.">
        <title>The genome of the myxosporean Thelohanellus kitauei shows adaptations to nutrient acquisition within its fish host.</title>
        <authorList>
            <person name="Yang Y."/>
            <person name="Xiong J."/>
            <person name="Zhou Z."/>
            <person name="Huo F."/>
            <person name="Miao W."/>
            <person name="Ran C."/>
            <person name="Liu Y."/>
            <person name="Zhang J."/>
            <person name="Feng J."/>
            <person name="Wang M."/>
            <person name="Wang M."/>
            <person name="Wang L."/>
            <person name="Yao B."/>
        </authorList>
    </citation>
    <scope>NUCLEOTIDE SEQUENCE [LARGE SCALE GENOMIC DNA]</scope>
    <source>
        <strain evidence="2">Wuqing</strain>
    </source>
</reference>
<dbReference type="GO" id="GO:0003676">
    <property type="term" value="F:nucleic acid binding"/>
    <property type="evidence" value="ECO:0007669"/>
    <property type="project" value="InterPro"/>
</dbReference>
<dbReference type="EMBL" id="JWZT01001076">
    <property type="protein sequence ID" value="KII72901.1"/>
    <property type="molecule type" value="Genomic_DNA"/>
</dbReference>